<evidence type="ECO:0000259" key="2">
    <source>
        <dbReference type="SMART" id="SM00235"/>
    </source>
</evidence>
<proteinExistence type="predicted"/>
<dbReference type="InterPro" id="IPR024079">
    <property type="entry name" value="MetalloPept_cat_dom_sf"/>
</dbReference>
<evidence type="ECO:0000313" key="3">
    <source>
        <dbReference type="EMBL" id="WXB15213.1"/>
    </source>
</evidence>
<keyword evidence="3" id="KW-0482">Metalloprotease</keyword>
<evidence type="ECO:0000313" key="4">
    <source>
        <dbReference type="Proteomes" id="UP001370348"/>
    </source>
</evidence>
<keyword evidence="3" id="KW-0645">Protease</keyword>
<dbReference type="Pfam" id="PF12388">
    <property type="entry name" value="Peptidase_M57"/>
    <property type="match status" value="1"/>
</dbReference>
<protein>
    <submittedName>
        <fullName evidence="3">M57 family metalloprotease</fullName>
    </submittedName>
</protein>
<dbReference type="Gene3D" id="3.40.390.10">
    <property type="entry name" value="Collagenase (Catalytic Domain)"/>
    <property type="match status" value="1"/>
</dbReference>
<dbReference type="EMBL" id="CP089984">
    <property type="protein sequence ID" value="WXB15213.1"/>
    <property type="molecule type" value="Genomic_DNA"/>
</dbReference>
<feature type="domain" description="Peptidase metallopeptidase" evidence="2">
    <location>
        <begin position="58"/>
        <end position="204"/>
    </location>
</feature>
<dbReference type="PROSITE" id="PS51257">
    <property type="entry name" value="PROKAR_LIPOPROTEIN"/>
    <property type="match status" value="1"/>
</dbReference>
<dbReference type="SUPFAM" id="SSF55486">
    <property type="entry name" value="Metalloproteases ('zincins'), catalytic domain"/>
    <property type="match status" value="1"/>
</dbReference>
<evidence type="ECO:0000256" key="1">
    <source>
        <dbReference type="SAM" id="SignalP"/>
    </source>
</evidence>
<accession>A0ABZ2LWD7</accession>
<keyword evidence="1" id="KW-0732">Signal</keyword>
<feature type="chain" id="PRO_5045703008" evidence="1">
    <location>
        <begin position="40"/>
        <end position="234"/>
    </location>
</feature>
<feature type="signal peptide" evidence="1">
    <location>
        <begin position="1"/>
        <end position="39"/>
    </location>
</feature>
<dbReference type="InterPro" id="IPR024653">
    <property type="entry name" value="Peptidase_M10/M27/M57"/>
</dbReference>
<keyword evidence="3" id="KW-0378">Hydrolase</keyword>
<dbReference type="Proteomes" id="UP001370348">
    <property type="component" value="Chromosome"/>
</dbReference>
<gene>
    <name evidence="3" type="ORF">LZC94_46265</name>
</gene>
<dbReference type="RefSeq" id="WP_394824838.1">
    <property type="nucleotide sequence ID" value="NZ_CP089984.1"/>
</dbReference>
<reference evidence="3 4" key="1">
    <citation type="submission" date="2021-12" db="EMBL/GenBank/DDBJ databases">
        <title>Discovery of the Pendulisporaceae a myxobacterial family with distinct sporulation behavior and unique specialized metabolism.</title>
        <authorList>
            <person name="Garcia R."/>
            <person name="Popoff A."/>
            <person name="Bader C.D."/>
            <person name="Loehr J."/>
            <person name="Walesch S."/>
            <person name="Walt C."/>
            <person name="Boldt J."/>
            <person name="Bunk B."/>
            <person name="Haeckl F.J.F.P.J."/>
            <person name="Gunesch A.P."/>
            <person name="Birkelbach J."/>
            <person name="Nuebel U."/>
            <person name="Pietschmann T."/>
            <person name="Bach T."/>
            <person name="Mueller R."/>
        </authorList>
    </citation>
    <scope>NUCLEOTIDE SEQUENCE [LARGE SCALE GENOMIC DNA]</scope>
    <source>
        <strain evidence="3 4">MSr11954</strain>
    </source>
</reference>
<keyword evidence="4" id="KW-1185">Reference proteome</keyword>
<name>A0ABZ2LWD7_9BACT</name>
<sequence>MQNQSRSQSSHGKNTRIRWVPIPLLACAVLGGVACSSTADSASSELTGSTSDHLYVLSTNVWPDNRISVCWETSGSSTQKGWVRSAIENTWERNSNVDFTGWGSCTSSGANIRITIADSGPRTLGLGTALDNVRKGMLLNFTFKNWSTSCQNRTEYCIRSIAVHEFGHALGFAHEQNRPDTPDSCDERQGSNGDTTVGAWDAMSVMNYCNPTWNNGGELSDTDIEGLQQFYGAP</sequence>
<dbReference type="SMART" id="SM00235">
    <property type="entry name" value="ZnMc"/>
    <property type="match status" value="1"/>
</dbReference>
<dbReference type="GO" id="GO:0008237">
    <property type="term" value="F:metallopeptidase activity"/>
    <property type="evidence" value="ECO:0007669"/>
    <property type="project" value="UniProtKB-KW"/>
</dbReference>
<organism evidence="3 4">
    <name type="scientific">Pendulispora albinea</name>
    <dbReference type="NCBI Taxonomy" id="2741071"/>
    <lineage>
        <taxon>Bacteria</taxon>
        <taxon>Pseudomonadati</taxon>
        <taxon>Myxococcota</taxon>
        <taxon>Myxococcia</taxon>
        <taxon>Myxococcales</taxon>
        <taxon>Sorangiineae</taxon>
        <taxon>Pendulisporaceae</taxon>
        <taxon>Pendulispora</taxon>
    </lineage>
</organism>
<dbReference type="InterPro" id="IPR006026">
    <property type="entry name" value="Peptidase_Metallo"/>
</dbReference>